<keyword evidence="2" id="KW-0695">RNA-directed DNA polymerase</keyword>
<dbReference type="Pfam" id="PF00078">
    <property type="entry name" value="RVT_1"/>
    <property type="match status" value="1"/>
</dbReference>
<keyword evidence="2" id="KW-0808">Transferase</keyword>
<dbReference type="VEuPathDB" id="VectorBase:ADAR2_009558"/>
<dbReference type="InterPro" id="IPR000477">
    <property type="entry name" value="RT_dom"/>
</dbReference>
<dbReference type="Gene3D" id="3.60.10.10">
    <property type="entry name" value="Endonuclease/exonuclease/phosphatase"/>
    <property type="match status" value="1"/>
</dbReference>
<accession>A0A2M4CV52</accession>
<sequence length="890" mass="102297">MDNSNNHLKICHWNANSISNKKLEIIHFLNSNKIDILAVAETFLKPDIKFTIPGYILHRKDRTDGCQGGVGILVRREIKHTILHDLKLATIEAIGISVTTKQGNIIITAAYHPGGNRDLKKFKSDMEKLTNRNQSYFICGDLNARHRMWNCKTANGAGKALFELSQRGTFAIYHPQTPTHFPTCSKFSPSTIDLIITNGHHEISSPITIAELSSDHEPVTFNINHSTATEKPSTKFFDYNQANWKQFREHINREVNVQNMNHYTLDTTQQIDRKIKALTTTIQCAHNKSIPLITPGQYNIKLPENIKTMIKIKNMYRRIWQRNRRNKQAKLFYTSLEKTISEETNTLRNENWDKTLSNINSKHNSNKTLWKIVKNLKKQKQIIPPLKTNGNEVLMSAEEKCEAISSHFKHSHKITTNLKSAMEKTVKESAQSLKNSSQESLPPTLLIKPIEITNIIKKLKTKKSTGLDNINNKSIKNLPNKAIILITHIFNACLNLGYFPNAWKHAKIVPIPKPGKDHSLPQNYRPISLLSCLGKVFEKTIANRINEHTSNNCIIQPTQFGFQKSLSTTHQLHRLTSNIRSNLKNKKSTGLVLLDSEKAFDTIWHNGLIYKLSKLKFPQNIVKLIDSFLKNRQNQVFIGNSSSNIYTPDAGVPQGSVLSPLLFNIYISDIPTQKNCKQYLYADDMAISSSSTISNAITKNLNNSLKKYEKYCKKWKMQINAEKSEAIFFTRRTSQSRQPNRCTKINNTDIPWKESVKYLGLHLDKKLSYKTHIYKTIQKCETHLKILYSLINRRSKLNRKNKLLLYTSIIRPTITYASAIWTSSAKSHKLKLQRIQNKFLKIILNLPPWHSTDKVHNLAEVEKVPKHILKINKKYWSDCVRNLELKKRLL</sequence>
<dbReference type="PANTHER" id="PTHR36688:SF2">
    <property type="entry name" value="ENDONUCLEASE_EXONUCLEASE_PHOSPHATASE DOMAIN-CONTAINING PROTEIN"/>
    <property type="match status" value="1"/>
</dbReference>
<evidence type="ECO:0000259" key="1">
    <source>
        <dbReference type="PROSITE" id="PS50878"/>
    </source>
</evidence>
<dbReference type="Pfam" id="PF03372">
    <property type="entry name" value="Exo_endo_phos"/>
    <property type="match status" value="1"/>
</dbReference>
<dbReference type="InterPro" id="IPR043502">
    <property type="entry name" value="DNA/RNA_pol_sf"/>
</dbReference>
<dbReference type="GO" id="GO:0003964">
    <property type="term" value="F:RNA-directed DNA polymerase activity"/>
    <property type="evidence" value="ECO:0007669"/>
    <property type="project" value="UniProtKB-KW"/>
</dbReference>
<dbReference type="SUPFAM" id="SSF56219">
    <property type="entry name" value="DNase I-like"/>
    <property type="match status" value="1"/>
</dbReference>
<dbReference type="SUPFAM" id="SSF56672">
    <property type="entry name" value="DNA/RNA polymerases"/>
    <property type="match status" value="1"/>
</dbReference>
<evidence type="ECO:0000313" key="2">
    <source>
        <dbReference type="EMBL" id="MBW69135.1"/>
    </source>
</evidence>
<protein>
    <submittedName>
        <fullName evidence="2">Putative reverse transcriptase</fullName>
    </submittedName>
</protein>
<dbReference type="PANTHER" id="PTHR36688">
    <property type="entry name" value="ENDO/EXONUCLEASE/PHOSPHATASE DOMAIN-CONTAINING PROTEIN"/>
    <property type="match status" value="1"/>
</dbReference>
<dbReference type="InterPro" id="IPR052560">
    <property type="entry name" value="RdDP_mobile_element"/>
</dbReference>
<dbReference type="AlphaFoldDB" id="A0A2M4CV52"/>
<reference evidence="2" key="1">
    <citation type="submission" date="2018-01" db="EMBL/GenBank/DDBJ databases">
        <title>An insight into the sialome of Amazonian anophelines.</title>
        <authorList>
            <person name="Ribeiro J.M."/>
            <person name="Scarpassa V."/>
            <person name="Calvo E."/>
        </authorList>
    </citation>
    <scope>NUCLEOTIDE SEQUENCE</scope>
</reference>
<dbReference type="CDD" id="cd01650">
    <property type="entry name" value="RT_nLTR_like"/>
    <property type="match status" value="1"/>
</dbReference>
<dbReference type="EMBL" id="GGFL01004957">
    <property type="protein sequence ID" value="MBW69135.1"/>
    <property type="molecule type" value="Transcribed_RNA"/>
</dbReference>
<organism evidence="2">
    <name type="scientific">Anopheles darlingi</name>
    <name type="common">Mosquito</name>
    <dbReference type="NCBI Taxonomy" id="43151"/>
    <lineage>
        <taxon>Eukaryota</taxon>
        <taxon>Metazoa</taxon>
        <taxon>Ecdysozoa</taxon>
        <taxon>Arthropoda</taxon>
        <taxon>Hexapoda</taxon>
        <taxon>Insecta</taxon>
        <taxon>Pterygota</taxon>
        <taxon>Neoptera</taxon>
        <taxon>Endopterygota</taxon>
        <taxon>Diptera</taxon>
        <taxon>Nematocera</taxon>
        <taxon>Culicoidea</taxon>
        <taxon>Culicidae</taxon>
        <taxon>Anophelinae</taxon>
        <taxon>Anopheles</taxon>
    </lineage>
</organism>
<dbReference type="InterPro" id="IPR005135">
    <property type="entry name" value="Endo/exonuclease/phosphatase"/>
</dbReference>
<keyword evidence="2" id="KW-0548">Nucleotidyltransferase</keyword>
<dbReference type="InterPro" id="IPR036691">
    <property type="entry name" value="Endo/exonu/phosph_ase_sf"/>
</dbReference>
<dbReference type="VEuPathDB" id="VectorBase:ADAC006627"/>
<dbReference type="PROSITE" id="PS50878">
    <property type="entry name" value="RT_POL"/>
    <property type="match status" value="1"/>
</dbReference>
<feature type="domain" description="Reverse transcriptase" evidence="1">
    <location>
        <begin position="492"/>
        <end position="763"/>
    </location>
</feature>
<name>A0A2M4CV52_ANODA</name>
<proteinExistence type="predicted"/>